<accession>A0AAN5CEK6</accession>
<dbReference type="PANTHER" id="PTHR31019:SF1">
    <property type="entry name" value="SMALL INTEGRAL MEMBRANE PROTEIN 14"/>
    <property type="match status" value="1"/>
</dbReference>
<evidence type="ECO:0000313" key="5">
    <source>
        <dbReference type="Proteomes" id="UP001328107"/>
    </source>
</evidence>
<dbReference type="AlphaFoldDB" id="A0AAN5CEK6"/>
<keyword evidence="3" id="KW-0472">Membrane</keyword>
<dbReference type="EMBL" id="BTRK01000003">
    <property type="protein sequence ID" value="GMR42830.1"/>
    <property type="molecule type" value="Genomic_DNA"/>
</dbReference>
<keyword evidence="3" id="KW-1133">Transmembrane helix</keyword>
<proteinExistence type="predicted"/>
<comment type="caution">
    <text evidence="4">The sequence shown here is derived from an EMBL/GenBank/DDBJ whole genome shotgun (WGS) entry which is preliminary data.</text>
</comment>
<evidence type="ECO:0000313" key="4">
    <source>
        <dbReference type="EMBL" id="GMR42830.1"/>
    </source>
</evidence>
<dbReference type="Proteomes" id="UP001328107">
    <property type="component" value="Unassembled WGS sequence"/>
</dbReference>
<reference evidence="5" key="1">
    <citation type="submission" date="2022-10" db="EMBL/GenBank/DDBJ databases">
        <title>Genome assembly of Pristionchus species.</title>
        <authorList>
            <person name="Yoshida K."/>
            <person name="Sommer R.J."/>
        </authorList>
    </citation>
    <scope>NUCLEOTIDE SEQUENCE [LARGE SCALE GENOMIC DNA]</scope>
    <source>
        <strain evidence="5">RS5460</strain>
    </source>
</reference>
<feature type="transmembrane region" description="Helical" evidence="3">
    <location>
        <begin position="48"/>
        <end position="65"/>
    </location>
</feature>
<dbReference type="GO" id="GO:0005783">
    <property type="term" value="C:endoplasmic reticulum"/>
    <property type="evidence" value="ECO:0007669"/>
    <property type="project" value="TreeGrafter"/>
</dbReference>
<organism evidence="4 5">
    <name type="scientific">Pristionchus mayeri</name>
    <dbReference type="NCBI Taxonomy" id="1317129"/>
    <lineage>
        <taxon>Eukaryota</taxon>
        <taxon>Metazoa</taxon>
        <taxon>Ecdysozoa</taxon>
        <taxon>Nematoda</taxon>
        <taxon>Chromadorea</taxon>
        <taxon>Rhabditida</taxon>
        <taxon>Rhabditina</taxon>
        <taxon>Diplogasteromorpha</taxon>
        <taxon>Diplogasteroidea</taxon>
        <taxon>Neodiplogasteridae</taxon>
        <taxon>Pristionchus</taxon>
    </lineage>
</organism>
<keyword evidence="5" id="KW-1185">Reference proteome</keyword>
<evidence type="ECO:0000256" key="2">
    <source>
        <dbReference type="SAM" id="MobiDB-lite"/>
    </source>
</evidence>
<dbReference type="InterPro" id="IPR020309">
    <property type="entry name" value="Smim-14"/>
</dbReference>
<gene>
    <name evidence="4" type="ORF">PMAYCL1PPCAC_13025</name>
</gene>
<protein>
    <recommendedName>
        <fullName evidence="1">Small integral membrane protein 14</fullName>
    </recommendedName>
</protein>
<dbReference type="PANTHER" id="PTHR31019">
    <property type="entry name" value="SMALL INTEGRAL MEMBRANE PROTEIN 14"/>
    <property type="match status" value="1"/>
</dbReference>
<dbReference type="Pfam" id="PF11027">
    <property type="entry name" value="DUF2615"/>
    <property type="match status" value="1"/>
</dbReference>
<feature type="region of interest" description="Disordered" evidence="2">
    <location>
        <begin position="71"/>
        <end position="103"/>
    </location>
</feature>
<keyword evidence="3" id="KW-0812">Transmembrane</keyword>
<sequence length="103" mass="11353">MSDDPCECLWNHEVAMRRLLSLLRNSQDECTDGDCLGPDGMFNGPQGMMMWSMLWGLIALALFFLRPRSLRNNAPDATDPAQKRPPGGASDDSHNEPPPPGVN</sequence>
<name>A0AAN5CEK6_9BILA</name>
<evidence type="ECO:0000256" key="1">
    <source>
        <dbReference type="ARBA" id="ARBA00017902"/>
    </source>
</evidence>
<evidence type="ECO:0000256" key="3">
    <source>
        <dbReference type="SAM" id="Phobius"/>
    </source>
</evidence>